<name>A0A1I7WFF6_HETBA</name>
<keyword evidence="3" id="KW-1185">Reference proteome</keyword>
<dbReference type="AlphaFoldDB" id="A0A1I7WFF6"/>
<evidence type="ECO:0000313" key="3">
    <source>
        <dbReference type="Proteomes" id="UP000095283"/>
    </source>
</evidence>
<dbReference type="SUPFAM" id="SSF49313">
    <property type="entry name" value="Cadherin-like"/>
    <property type="match status" value="1"/>
</dbReference>
<protein>
    <submittedName>
        <fullName evidence="4">C2 domain-containing protein</fullName>
    </submittedName>
</protein>
<dbReference type="Proteomes" id="UP000095283">
    <property type="component" value="Unplaced"/>
</dbReference>
<evidence type="ECO:0000256" key="1">
    <source>
        <dbReference type="ARBA" id="ARBA00022692"/>
    </source>
</evidence>
<accession>A0A1I7WFF6</accession>
<dbReference type="CDD" id="cd11304">
    <property type="entry name" value="Cadherin_repeat"/>
    <property type="match status" value="1"/>
</dbReference>
<dbReference type="PANTHER" id="PTHR24026:SF126">
    <property type="entry name" value="PROTOCADHERIN FAT 4"/>
    <property type="match status" value="1"/>
</dbReference>
<reference evidence="4" key="1">
    <citation type="submission" date="2016-11" db="UniProtKB">
        <authorList>
            <consortium name="WormBaseParasite"/>
        </authorList>
    </citation>
    <scope>IDENTIFICATION</scope>
</reference>
<dbReference type="InterPro" id="IPR015919">
    <property type="entry name" value="Cadherin-like_sf"/>
</dbReference>
<keyword evidence="2" id="KW-1133">Transmembrane helix</keyword>
<organism evidence="3 4">
    <name type="scientific">Heterorhabditis bacteriophora</name>
    <name type="common">Entomopathogenic nematode worm</name>
    <dbReference type="NCBI Taxonomy" id="37862"/>
    <lineage>
        <taxon>Eukaryota</taxon>
        <taxon>Metazoa</taxon>
        <taxon>Ecdysozoa</taxon>
        <taxon>Nematoda</taxon>
        <taxon>Chromadorea</taxon>
        <taxon>Rhabditida</taxon>
        <taxon>Rhabditina</taxon>
        <taxon>Rhabditomorpha</taxon>
        <taxon>Strongyloidea</taxon>
        <taxon>Heterorhabditidae</taxon>
        <taxon>Heterorhabditis</taxon>
    </lineage>
</organism>
<keyword evidence="1" id="KW-0812">Transmembrane</keyword>
<evidence type="ECO:0000256" key="2">
    <source>
        <dbReference type="ARBA" id="ARBA00022989"/>
    </source>
</evidence>
<evidence type="ECO:0000313" key="4">
    <source>
        <dbReference type="WBParaSite" id="Hba_03650"/>
    </source>
</evidence>
<sequence>MSVTIAQVLFDDSALLKSTHFESVALFSLSSAGVLSSAAHIPPGFTHDFVVVAYDKGMPPLESTALVTVSVQGTSLSSQALDIVWLTETESAHLLENITLGSIVARISLNNKQGDRLNFNSLKFETIILISYVVDLHKLVALLDCSVGPELRFRVHAEDNGHPPLYSVVFVELQVTADIVDGDNRAPQFEKSLYEINVQEDSDVGTCFLKVRLE</sequence>
<dbReference type="WBParaSite" id="Hba_03650">
    <property type="protein sequence ID" value="Hba_03650"/>
    <property type="gene ID" value="Hba_03650"/>
</dbReference>
<dbReference type="GO" id="GO:0007155">
    <property type="term" value="P:cell adhesion"/>
    <property type="evidence" value="ECO:0007669"/>
    <property type="project" value="UniProtKB-KW"/>
</dbReference>
<dbReference type="GO" id="GO:0005509">
    <property type="term" value="F:calcium ion binding"/>
    <property type="evidence" value="ECO:0007669"/>
    <property type="project" value="InterPro"/>
</dbReference>
<dbReference type="PANTHER" id="PTHR24026">
    <property type="entry name" value="FAT ATYPICAL CADHERIN-RELATED"/>
    <property type="match status" value="1"/>
</dbReference>
<proteinExistence type="predicted"/>
<keyword evidence="2" id="KW-0472">Membrane</keyword>
<dbReference type="GO" id="GO:0005886">
    <property type="term" value="C:plasma membrane"/>
    <property type="evidence" value="ECO:0007669"/>
    <property type="project" value="UniProtKB-SubCell"/>
</dbReference>